<feature type="transmembrane region" description="Helical" evidence="1">
    <location>
        <begin position="331"/>
        <end position="349"/>
    </location>
</feature>
<protein>
    <recommendedName>
        <fullName evidence="4">Membrane protein 6-pyruvoyl-tetrahydropterin synthase-related domain-containing protein</fullName>
    </recommendedName>
</protein>
<gene>
    <name evidence="2" type="ORF">CO048_03145</name>
</gene>
<dbReference type="AlphaFoldDB" id="A0A2M8F2C6"/>
<comment type="caution">
    <text evidence="2">The sequence shown here is derived from an EMBL/GenBank/DDBJ whole genome shotgun (WGS) entry which is preliminary data.</text>
</comment>
<keyword evidence="1" id="KW-1133">Transmembrane helix</keyword>
<feature type="transmembrane region" description="Helical" evidence="1">
    <location>
        <begin position="265"/>
        <end position="286"/>
    </location>
</feature>
<keyword evidence="1" id="KW-0812">Transmembrane</keyword>
<dbReference type="EMBL" id="PFRZ01000041">
    <property type="protein sequence ID" value="PJC33439.1"/>
    <property type="molecule type" value="Genomic_DNA"/>
</dbReference>
<feature type="transmembrane region" description="Helical" evidence="1">
    <location>
        <begin position="34"/>
        <end position="58"/>
    </location>
</feature>
<evidence type="ECO:0000313" key="2">
    <source>
        <dbReference type="EMBL" id="PJC33439.1"/>
    </source>
</evidence>
<evidence type="ECO:0000313" key="3">
    <source>
        <dbReference type="Proteomes" id="UP000230580"/>
    </source>
</evidence>
<evidence type="ECO:0000256" key="1">
    <source>
        <dbReference type="SAM" id="Phobius"/>
    </source>
</evidence>
<feature type="transmembrane region" description="Helical" evidence="1">
    <location>
        <begin position="837"/>
        <end position="858"/>
    </location>
</feature>
<feature type="transmembrane region" description="Helical" evidence="1">
    <location>
        <begin position="208"/>
        <end position="232"/>
    </location>
</feature>
<accession>A0A2M8F2C6</accession>
<organism evidence="2 3">
    <name type="scientific">Candidatus Roizmanbacteria bacterium CG_4_9_14_0_2_um_filter_35_15</name>
    <dbReference type="NCBI Taxonomy" id="1974836"/>
    <lineage>
        <taxon>Bacteria</taxon>
        <taxon>Candidatus Roizmaniibacteriota</taxon>
    </lineage>
</organism>
<feature type="transmembrane region" description="Helical" evidence="1">
    <location>
        <begin position="99"/>
        <end position="115"/>
    </location>
</feature>
<evidence type="ECO:0008006" key="4">
    <source>
        <dbReference type="Google" id="ProtNLM"/>
    </source>
</evidence>
<reference evidence="3" key="1">
    <citation type="submission" date="2017-09" db="EMBL/GenBank/DDBJ databases">
        <title>Depth-based differentiation of microbial function through sediment-hosted aquifers and enrichment of novel symbionts in the deep terrestrial subsurface.</title>
        <authorList>
            <person name="Probst A.J."/>
            <person name="Ladd B."/>
            <person name="Jarett J.K."/>
            <person name="Geller-Mcgrath D.E."/>
            <person name="Sieber C.M.K."/>
            <person name="Emerson J.B."/>
            <person name="Anantharaman K."/>
            <person name="Thomas B.C."/>
            <person name="Malmstrom R."/>
            <person name="Stieglmeier M."/>
            <person name="Klingl A."/>
            <person name="Woyke T."/>
            <person name="Ryan C.M."/>
            <person name="Banfield J.F."/>
        </authorList>
    </citation>
    <scope>NUCLEOTIDE SEQUENCE [LARGE SCALE GENOMIC DNA]</scope>
</reference>
<feature type="transmembrane region" description="Helical" evidence="1">
    <location>
        <begin position="306"/>
        <end position="324"/>
    </location>
</feature>
<sequence>MLFLGGLGVLELLGGGAVAFLGALFYMLNLGTVQIFYLPFESFSTFFAFLPWGLWIFLRVNKKNHAPLDFSASPRNDWILFFLINLLGTPTFYTQQLFIVYILVLLCFSIPYFIRNYNHSWTAARKLLLSFGLILVVNSFWILPQLYFLKTNGSWVAQAKANQIATEDTLYQNLEKGTLNNFLRLEGFYFDLKGINNTFLFTPWKDHFSGIFGVLPYVFAGLAILGFFFSVIPTKSRLAGRMEESKKDSSTEPVLSEVEGLGMTLILILFALALMSATPPFSWINIWLRQNNFINQIFRSPFTKFIIPYSLVYSLFIAQGIKILTTKKTNLLICLFVYLFIFLYSLPSFKGYLISPEMKVKIPSDYFQVMNYLKTVDKNKRVTLLPDYTFWGWFFNRWGYNGSGFLWYGIEQPIISRTFDVWSPKSESYFWEEKQALEAENLTQFEKVLDKYNVDYLILDYSLIPVVSSYKSLATDRIEGLLSQSQKISLVFRGETVALYQVGHPQKIESFVSLSSGLKNIGPQVKLTAEDRAYQENGDYIADFPYDIYYPFADLTTQTRIKDKKWSLEELADSFAINSDIALNFDDYQLYLQSTSEASISDDQGIIDLKLNLNSFSENKKIKINFGKLLVKSFDVSGFNNNLTEFTLVAPELSQKYGYLIKIRSRNIKGSPLFFYIIDETKKQSMLEEKLLNENEYFILPNKFDYGLGYSFVFQNKSYENYPSENLLEEVSVYLFPYKELKDAKFINKNQNILSSNSLSGFEVEKTNYFTYKVSLNNKTPLLNNLILYQTYDAGWIAISNGKILPHVLVNNWANGWLINNETMKQLNNGKILIVFWPQYLEFVGFGLMIVSLIFVLLHQPKIKVDEKNN</sequence>
<proteinExistence type="predicted"/>
<keyword evidence="1" id="KW-0472">Membrane</keyword>
<feature type="transmembrane region" description="Helical" evidence="1">
    <location>
        <begin position="127"/>
        <end position="148"/>
    </location>
</feature>
<dbReference type="Proteomes" id="UP000230580">
    <property type="component" value="Unassembled WGS sequence"/>
</dbReference>
<feature type="transmembrane region" description="Helical" evidence="1">
    <location>
        <begin position="7"/>
        <end position="28"/>
    </location>
</feature>
<name>A0A2M8F2C6_9BACT</name>